<name>A0AAV5CEQ1_ELECO</name>
<proteinExistence type="predicted"/>
<dbReference type="EMBL" id="BQKI01000006">
    <property type="protein sequence ID" value="GJM96821.1"/>
    <property type="molecule type" value="Genomic_DNA"/>
</dbReference>
<dbReference type="Proteomes" id="UP001054889">
    <property type="component" value="Unassembled WGS sequence"/>
</dbReference>
<comment type="caution">
    <text evidence="1">The sequence shown here is derived from an EMBL/GenBank/DDBJ whole genome shotgun (WGS) entry which is preliminary data.</text>
</comment>
<gene>
    <name evidence="1" type="primary">ga13689</name>
    <name evidence="1" type="ORF">PR202_ga13689</name>
</gene>
<organism evidence="1 2">
    <name type="scientific">Eleusine coracana subsp. coracana</name>
    <dbReference type="NCBI Taxonomy" id="191504"/>
    <lineage>
        <taxon>Eukaryota</taxon>
        <taxon>Viridiplantae</taxon>
        <taxon>Streptophyta</taxon>
        <taxon>Embryophyta</taxon>
        <taxon>Tracheophyta</taxon>
        <taxon>Spermatophyta</taxon>
        <taxon>Magnoliopsida</taxon>
        <taxon>Liliopsida</taxon>
        <taxon>Poales</taxon>
        <taxon>Poaceae</taxon>
        <taxon>PACMAD clade</taxon>
        <taxon>Chloridoideae</taxon>
        <taxon>Cynodonteae</taxon>
        <taxon>Eleusininae</taxon>
        <taxon>Eleusine</taxon>
    </lineage>
</organism>
<accession>A0AAV5CEQ1</accession>
<protein>
    <submittedName>
        <fullName evidence="1">Uncharacterized protein</fullName>
    </submittedName>
</protein>
<reference evidence="1" key="2">
    <citation type="submission" date="2021-12" db="EMBL/GenBank/DDBJ databases">
        <title>Resequencing data analysis of finger millet.</title>
        <authorList>
            <person name="Hatakeyama M."/>
            <person name="Aluri S."/>
            <person name="Balachadran M.T."/>
            <person name="Sivarajan S.R."/>
            <person name="Poveda L."/>
            <person name="Shimizu-Inatsugi R."/>
            <person name="Schlapbach R."/>
            <person name="Sreeman S.M."/>
            <person name="Shimizu K.K."/>
        </authorList>
    </citation>
    <scope>NUCLEOTIDE SEQUENCE</scope>
</reference>
<evidence type="ECO:0000313" key="2">
    <source>
        <dbReference type="Proteomes" id="UP001054889"/>
    </source>
</evidence>
<sequence>MASKMMLGRIQSIGGLSARLFSHGEGLIRPLQLASSRPFSSAICPLLEMDVQDQEPLLDRFADPRVAHEDRQFIQLLDRMLDAIGNPQRLAQMQHGRFPNGLKVLDDDL</sequence>
<evidence type="ECO:0000313" key="1">
    <source>
        <dbReference type="EMBL" id="GJM96821.1"/>
    </source>
</evidence>
<dbReference type="AlphaFoldDB" id="A0AAV5CEQ1"/>
<reference evidence="1" key="1">
    <citation type="journal article" date="2018" name="DNA Res.">
        <title>Multiple hybrid de novo genome assembly of finger millet, an orphan allotetraploid crop.</title>
        <authorList>
            <person name="Hatakeyama M."/>
            <person name="Aluri S."/>
            <person name="Balachadran M.T."/>
            <person name="Sivarajan S.R."/>
            <person name="Patrignani A."/>
            <person name="Gruter S."/>
            <person name="Poveda L."/>
            <person name="Shimizu-Inatsugi R."/>
            <person name="Baeten J."/>
            <person name="Francoijs K.J."/>
            <person name="Nataraja K.N."/>
            <person name="Reddy Y.A.N."/>
            <person name="Phadnis S."/>
            <person name="Ravikumar R.L."/>
            <person name="Schlapbach R."/>
            <person name="Sreeman S.M."/>
            <person name="Shimizu K.K."/>
        </authorList>
    </citation>
    <scope>NUCLEOTIDE SEQUENCE</scope>
</reference>
<keyword evidence="2" id="KW-1185">Reference proteome</keyword>